<dbReference type="GO" id="GO:0032934">
    <property type="term" value="F:sterol binding"/>
    <property type="evidence" value="ECO:0007669"/>
    <property type="project" value="TreeGrafter"/>
</dbReference>
<comment type="similarity">
    <text evidence="1 2">Belongs to the OSBP family.</text>
</comment>
<keyword evidence="5" id="KW-1185">Reference proteome</keyword>
<dbReference type="PANTHER" id="PTHR10972">
    <property type="entry name" value="OXYSTEROL-BINDING PROTEIN-RELATED"/>
    <property type="match status" value="1"/>
</dbReference>
<dbReference type="AlphaFoldDB" id="A0A3G2S201"/>
<proteinExistence type="inferred from homology"/>
<evidence type="ECO:0000313" key="4">
    <source>
        <dbReference type="EMBL" id="AYO41796.1"/>
    </source>
</evidence>
<reference evidence="4 5" key="1">
    <citation type="submission" date="2018-10" db="EMBL/GenBank/DDBJ databases">
        <title>Complete genome sequence of Malassezia restricta CBS 7877.</title>
        <authorList>
            <person name="Morand S.C."/>
            <person name="Bertignac M."/>
            <person name="Iltis A."/>
            <person name="Kolder I."/>
            <person name="Pirovano W."/>
            <person name="Jourdain R."/>
            <person name="Clavaud C."/>
        </authorList>
    </citation>
    <scope>NUCLEOTIDE SEQUENCE [LARGE SCALE GENOMIC DNA]</scope>
    <source>
        <strain evidence="4 5">CBS 7877</strain>
    </source>
</reference>
<sequence length="399" mass="45139">MGLFSQVSSAVSWHGQGSKLSKDDNPPEGADADDMEELDDESGSILLSLIGQLRLGMDLHKVTLPTFVLEPRSMLERVTDFLSHPDLIFGADRLENPEERFLAVLTYYMSGWHIKPKGVKKPYNPVLGEFFRCTYAYPNGTTGVYIAEQVSHHPPISAYYYVSPENNILIYGDLRPKSRFLGNTAANIMGGTSRIVLLSRPEDGEYSISMPNMYARGILFGKMVLELGDHSEMVNKNLQMSTDVEFKVKGYFTGSYNMIEGKIMRNGRQVGNMYGKWSGKMEYKDSHTGHTRLLFDAHNAQAVQKQVPPIDQQMPNESQRLWLKVTEGIMSRDMNKATEAKSAIEDGQREDAQEREKQGIMWKPKFFALHNDRYIPVLGSLPEEYRPAGAIKHFTTYSQ</sequence>
<dbReference type="InterPro" id="IPR018494">
    <property type="entry name" value="Oxysterol-bd_CS"/>
</dbReference>
<gene>
    <name evidence="4" type="primary">OBPA</name>
    <name evidence="4" type="ORF">DNF11_0846</name>
</gene>
<dbReference type="PROSITE" id="PS01013">
    <property type="entry name" value="OSBP"/>
    <property type="match status" value="1"/>
</dbReference>
<dbReference type="PANTHER" id="PTHR10972:SF102">
    <property type="entry name" value="OXYSTEROL-BINDING PROTEIN"/>
    <property type="match status" value="1"/>
</dbReference>
<accession>A0A3G2S201</accession>
<feature type="region of interest" description="Disordered" evidence="3">
    <location>
        <begin position="14"/>
        <end position="36"/>
    </location>
</feature>
<dbReference type="Gene3D" id="3.30.70.3490">
    <property type="match status" value="1"/>
</dbReference>
<dbReference type="STRING" id="425264.A0A3G2S201"/>
<dbReference type="OrthoDB" id="14833at2759"/>
<dbReference type="Pfam" id="PF01237">
    <property type="entry name" value="Oxysterol_BP"/>
    <property type="match status" value="1"/>
</dbReference>
<dbReference type="SUPFAM" id="SSF144000">
    <property type="entry name" value="Oxysterol-binding protein-like"/>
    <property type="match status" value="1"/>
</dbReference>
<dbReference type="InterPro" id="IPR037239">
    <property type="entry name" value="OSBP_sf"/>
</dbReference>
<dbReference type="VEuPathDB" id="FungiDB:DNF11_0846"/>
<evidence type="ECO:0000256" key="2">
    <source>
        <dbReference type="RuleBase" id="RU003844"/>
    </source>
</evidence>
<feature type="region of interest" description="Disordered" evidence="3">
    <location>
        <begin position="338"/>
        <end position="357"/>
    </location>
</feature>
<dbReference type="GO" id="GO:0032541">
    <property type="term" value="C:cortical endoplasmic reticulum"/>
    <property type="evidence" value="ECO:0007669"/>
    <property type="project" value="TreeGrafter"/>
</dbReference>
<dbReference type="Gene3D" id="2.40.160.120">
    <property type="match status" value="1"/>
</dbReference>
<evidence type="ECO:0000256" key="1">
    <source>
        <dbReference type="ARBA" id="ARBA00008842"/>
    </source>
</evidence>
<dbReference type="FunFam" id="1.10.287.2720:FF:000001">
    <property type="entry name" value="Oxysterol-binding OBPalpha"/>
    <property type="match status" value="1"/>
</dbReference>
<dbReference type="Gene3D" id="1.10.287.2720">
    <property type="match status" value="1"/>
</dbReference>
<dbReference type="Proteomes" id="UP000269793">
    <property type="component" value="Chromosome II"/>
</dbReference>
<dbReference type="InterPro" id="IPR000648">
    <property type="entry name" value="Oxysterol-bd"/>
</dbReference>
<name>A0A3G2S201_MALR7</name>
<dbReference type="EMBL" id="CP033149">
    <property type="protein sequence ID" value="AYO41796.1"/>
    <property type="molecule type" value="Genomic_DNA"/>
</dbReference>
<dbReference type="GO" id="GO:0005829">
    <property type="term" value="C:cytosol"/>
    <property type="evidence" value="ECO:0007669"/>
    <property type="project" value="TreeGrafter"/>
</dbReference>
<evidence type="ECO:0000256" key="3">
    <source>
        <dbReference type="SAM" id="MobiDB-lite"/>
    </source>
</evidence>
<organism evidence="4 5">
    <name type="scientific">Malassezia restricta (strain ATCC 96810 / NBRC 103918 / CBS 7877)</name>
    <name type="common">Seborrheic dermatitis infection agent</name>
    <dbReference type="NCBI Taxonomy" id="425264"/>
    <lineage>
        <taxon>Eukaryota</taxon>
        <taxon>Fungi</taxon>
        <taxon>Dikarya</taxon>
        <taxon>Basidiomycota</taxon>
        <taxon>Ustilaginomycotina</taxon>
        <taxon>Malasseziomycetes</taxon>
        <taxon>Malasseziales</taxon>
        <taxon>Malasseziaceae</taxon>
        <taxon>Malassezia</taxon>
    </lineage>
</organism>
<dbReference type="GO" id="GO:0016020">
    <property type="term" value="C:membrane"/>
    <property type="evidence" value="ECO:0007669"/>
    <property type="project" value="TreeGrafter"/>
</dbReference>
<evidence type="ECO:0000313" key="5">
    <source>
        <dbReference type="Proteomes" id="UP000269793"/>
    </source>
</evidence>
<protein>
    <submittedName>
        <fullName evidence="4">Oxysterol-binding protein-like protein OBPa</fullName>
    </submittedName>
</protein>